<comment type="caution">
    <text evidence="3">The sequence shown here is derived from an EMBL/GenBank/DDBJ whole genome shotgun (WGS) entry which is preliminary data.</text>
</comment>
<dbReference type="InterPro" id="IPR023198">
    <property type="entry name" value="PGP-like_dom2"/>
</dbReference>
<keyword evidence="2" id="KW-0378">Hydrolase</keyword>
<dbReference type="AlphaFoldDB" id="A0A919CHQ6"/>
<dbReference type="InterPro" id="IPR023214">
    <property type="entry name" value="HAD_sf"/>
</dbReference>
<dbReference type="SFLD" id="SFLDG01129">
    <property type="entry name" value="C1.5:_HAD__Beta-PGM__Phosphata"/>
    <property type="match status" value="1"/>
</dbReference>
<gene>
    <name evidence="3" type="ORF">GCM10007147_23950</name>
</gene>
<protein>
    <submittedName>
        <fullName evidence="3">Dehalogenase</fullName>
    </submittedName>
</protein>
<sequence length="237" mass="25775">MAEAPDIVAFDVLGTIVDWHTGVTEHLRETFARRDLDTDPAAFAVAWRGRYLPALRRVNDGDRPWASLDTLHRESLDALLDEHGIGSRLDESDRRRLVGTWHRLPAWPDSAELITRLKRRSTVVALSNGSFALLVSLAKAAGLPFDGIISAEFTHTYKPAPEPYAKAAELLEVDPGEILLVAAHGWDLAGAASAGLRTAFLERPDEYGPGERTERSTDATCGLAAASAAELARRLGC</sequence>
<evidence type="ECO:0000256" key="1">
    <source>
        <dbReference type="ARBA" id="ARBA00008106"/>
    </source>
</evidence>
<name>A0A919CHQ6_9ACTN</name>
<comment type="similarity">
    <text evidence="1">Belongs to the HAD-like hydrolase superfamily. S-2-haloalkanoic acid dehalogenase family.</text>
</comment>
<evidence type="ECO:0000313" key="4">
    <source>
        <dbReference type="Proteomes" id="UP000654947"/>
    </source>
</evidence>
<dbReference type="Proteomes" id="UP000654947">
    <property type="component" value="Unassembled WGS sequence"/>
</dbReference>
<dbReference type="PANTHER" id="PTHR43316">
    <property type="entry name" value="HYDROLASE, HALOACID DELAHOGENASE-RELATED"/>
    <property type="match status" value="1"/>
</dbReference>
<dbReference type="CDD" id="cd02588">
    <property type="entry name" value="HAD_L2-DEX"/>
    <property type="match status" value="1"/>
</dbReference>
<dbReference type="SFLD" id="SFLDS00003">
    <property type="entry name" value="Haloacid_Dehalogenase"/>
    <property type="match status" value="1"/>
</dbReference>
<dbReference type="InterPro" id="IPR006328">
    <property type="entry name" value="2-HAD"/>
</dbReference>
<dbReference type="RefSeq" id="WP_193517964.1">
    <property type="nucleotide sequence ID" value="NZ_BMXL01000010.1"/>
</dbReference>
<dbReference type="InterPro" id="IPR051540">
    <property type="entry name" value="S-2-haloacid_dehalogenase"/>
</dbReference>
<accession>A0A919CHQ6</accession>
<dbReference type="Gene3D" id="1.10.150.240">
    <property type="entry name" value="Putative phosphatase, domain 2"/>
    <property type="match status" value="1"/>
</dbReference>
<evidence type="ECO:0000256" key="2">
    <source>
        <dbReference type="ARBA" id="ARBA00022801"/>
    </source>
</evidence>
<dbReference type="Gene3D" id="3.40.50.1000">
    <property type="entry name" value="HAD superfamily/HAD-like"/>
    <property type="match status" value="1"/>
</dbReference>
<dbReference type="PRINTS" id="PR00413">
    <property type="entry name" value="HADHALOGNASE"/>
</dbReference>
<dbReference type="GO" id="GO:0019120">
    <property type="term" value="F:hydrolase activity, acting on acid halide bonds, in C-halide compounds"/>
    <property type="evidence" value="ECO:0007669"/>
    <property type="project" value="InterPro"/>
</dbReference>
<dbReference type="Pfam" id="PF00702">
    <property type="entry name" value="Hydrolase"/>
    <property type="match status" value="1"/>
</dbReference>
<dbReference type="NCBIfam" id="TIGR01493">
    <property type="entry name" value="HAD-SF-IA-v2"/>
    <property type="match status" value="1"/>
</dbReference>
<dbReference type="EMBL" id="BMXL01000010">
    <property type="protein sequence ID" value="GHD26143.1"/>
    <property type="molecule type" value="Genomic_DNA"/>
</dbReference>
<dbReference type="InterPro" id="IPR006439">
    <property type="entry name" value="HAD-SF_hydro_IA"/>
</dbReference>
<evidence type="ECO:0000313" key="3">
    <source>
        <dbReference type="EMBL" id="GHD26143.1"/>
    </source>
</evidence>
<organism evidence="3 4">
    <name type="scientific">Nocardiopsis kunsanensis</name>
    <dbReference type="NCBI Taxonomy" id="141693"/>
    <lineage>
        <taxon>Bacteria</taxon>
        <taxon>Bacillati</taxon>
        <taxon>Actinomycetota</taxon>
        <taxon>Actinomycetes</taxon>
        <taxon>Streptosporangiales</taxon>
        <taxon>Nocardiopsidaceae</taxon>
        <taxon>Nocardiopsis</taxon>
    </lineage>
</organism>
<dbReference type="PANTHER" id="PTHR43316:SF3">
    <property type="entry name" value="HALOACID DEHALOGENASE, TYPE II (AFU_ORTHOLOGUE AFUA_2G07750)-RELATED"/>
    <property type="match status" value="1"/>
</dbReference>
<dbReference type="SUPFAM" id="SSF56784">
    <property type="entry name" value="HAD-like"/>
    <property type="match status" value="1"/>
</dbReference>
<reference evidence="3 4" key="1">
    <citation type="journal article" date="2014" name="Int. J. Syst. Evol. Microbiol.">
        <title>Complete genome sequence of Corynebacterium casei LMG S-19264T (=DSM 44701T), isolated from a smear-ripened cheese.</title>
        <authorList>
            <consortium name="US DOE Joint Genome Institute (JGI-PGF)"/>
            <person name="Walter F."/>
            <person name="Albersmeier A."/>
            <person name="Kalinowski J."/>
            <person name="Ruckert C."/>
        </authorList>
    </citation>
    <scope>NUCLEOTIDE SEQUENCE [LARGE SCALE GENOMIC DNA]</scope>
    <source>
        <strain evidence="3 4">KCTC 19473</strain>
    </source>
</reference>
<keyword evidence="4" id="KW-1185">Reference proteome</keyword>
<dbReference type="NCBIfam" id="TIGR01428">
    <property type="entry name" value="HAD_type_II"/>
    <property type="match status" value="1"/>
</dbReference>
<proteinExistence type="inferred from homology"/>
<dbReference type="InterPro" id="IPR036412">
    <property type="entry name" value="HAD-like_sf"/>
</dbReference>